<evidence type="ECO:0000313" key="2">
    <source>
        <dbReference type="EMBL" id="GAX06931.1"/>
    </source>
</evidence>
<organism evidence="2 3">
    <name type="scientific">Secundilactobacillus pentosiphilus</name>
    <dbReference type="NCBI Taxonomy" id="1714682"/>
    <lineage>
        <taxon>Bacteria</taxon>
        <taxon>Bacillati</taxon>
        <taxon>Bacillota</taxon>
        <taxon>Bacilli</taxon>
        <taxon>Lactobacillales</taxon>
        <taxon>Lactobacillaceae</taxon>
        <taxon>Secundilactobacillus</taxon>
    </lineage>
</organism>
<dbReference type="RefSeq" id="WP_089121851.1">
    <property type="nucleotide sequence ID" value="NZ_BCMI01000030.1"/>
</dbReference>
<feature type="transmembrane region" description="Helical" evidence="1">
    <location>
        <begin position="148"/>
        <end position="166"/>
    </location>
</feature>
<feature type="transmembrane region" description="Helical" evidence="1">
    <location>
        <begin position="196"/>
        <end position="214"/>
    </location>
</feature>
<dbReference type="AlphaFoldDB" id="A0A1Z5IZN3"/>
<evidence type="ECO:0008006" key="4">
    <source>
        <dbReference type="Google" id="ProtNLM"/>
    </source>
</evidence>
<dbReference type="OrthoDB" id="2000069at2"/>
<feature type="transmembrane region" description="Helical" evidence="1">
    <location>
        <begin position="109"/>
        <end position="127"/>
    </location>
</feature>
<dbReference type="EMBL" id="BCMI01000030">
    <property type="protein sequence ID" value="GAX06931.1"/>
    <property type="molecule type" value="Genomic_DNA"/>
</dbReference>
<feature type="transmembrane region" description="Helical" evidence="1">
    <location>
        <begin position="289"/>
        <end position="312"/>
    </location>
</feature>
<keyword evidence="1" id="KW-1133">Transmembrane helix</keyword>
<evidence type="ECO:0000256" key="1">
    <source>
        <dbReference type="SAM" id="Phobius"/>
    </source>
</evidence>
<feature type="transmembrane region" description="Helical" evidence="1">
    <location>
        <begin position="324"/>
        <end position="341"/>
    </location>
</feature>
<feature type="transmembrane region" description="Helical" evidence="1">
    <location>
        <begin position="12"/>
        <end position="34"/>
    </location>
</feature>
<keyword evidence="1" id="KW-0472">Membrane</keyword>
<keyword evidence="1" id="KW-0812">Transmembrane</keyword>
<name>A0A1Z5IZN3_9LACO</name>
<proteinExistence type="predicted"/>
<comment type="caution">
    <text evidence="2">The sequence shown here is derived from an EMBL/GenBank/DDBJ whole genome shotgun (WGS) entry which is preliminary data.</text>
</comment>
<feature type="transmembrane region" description="Helical" evidence="1">
    <location>
        <begin position="40"/>
        <end position="57"/>
    </location>
</feature>
<gene>
    <name evidence="2" type="ORF">IWT25_02279</name>
</gene>
<sequence length="386" mass="44839">MLLVDRNKLTTFFFLLAYTTFYAFAMFGHIAGIGGYLKNITYFGIAILLILFFTRLHDYYAKEGIIFFILILWSLFIGYRVGDYGYFKLILMITVSKNIDFNKCIKYDVFLRLLTIVLMYFLWRAGIAPDTTLAFGTIMRHSMGFQNPNHFGLLVFILILECLYLARMKFHFWLYAALIAILVFEDRIAGSRTSEVYSIALLIFTAFYAKWPNAFKKKGWQIFMQLNYVICAVLTAVSAHMMESGSQTMKALDSAFSGRITNVVYYNQLLGPTILGHSISFGNRTCDNLYAYLAICSGILVFIAVTVAYMLLIRDLYQYDNIPMAIAVFFLFAYGISERLWMNIDYNMMMLAFRQLIYHDVVPNIQMEKQETVCRIRNSWPIRNRM</sequence>
<feature type="transmembrane region" description="Helical" evidence="1">
    <location>
        <begin position="64"/>
        <end position="82"/>
    </location>
</feature>
<accession>A0A1Z5IZN3</accession>
<reference evidence="2 3" key="1">
    <citation type="submission" date="2015-11" db="EMBL/GenBank/DDBJ databases">
        <title>Draft genome sequences of new species of the genus Lactobacillus isolated from orchardgrass silage.</title>
        <authorList>
            <person name="Tohno M."/>
            <person name="Tanizawa Y."/>
            <person name="Arita M."/>
        </authorList>
    </citation>
    <scope>NUCLEOTIDE SEQUENCE [LARGE SCALE GENOMIC DNA]</scope>
    <source>
        <strain evidence="2 3">IWT25</strain>
    </source>
</reference>
<protein>
    <recommendedName>
        <fullName evidence="4">Polysaccharide polymerase</fullName>
    </recommendedName>
</protein>
<feature type="transmembrane region" description="Helical" evidence="1">
    <location>
        <begin position="172"/>
        <end position="189"/>
    </location>
</feature>
<evidence type="ECO:0000313" key="3">
    <source>
        <dbReference type="Proteomes" id="UP000198414"/>
    </source>
</evidence>
<dbReference type="Proteomes" id="UP000198414">
    <property type="component" value="Unassembled WGS sequence"/>
</dbReference>